<evidence type="ECO:0008006" key="3">
    <source>
        <dbReference type="Google" id="ProtNLM"/>
    </source>
</evidence>
<proteinExistence type="predicted"/>
<gene>
    <name evidence="1" type="ORF">ACFQ2V_13530</name>
</gene>
<evidence type="ECO:0000313" key="1">
    <source>
        <dbReference type="EMBL" id="MFD1055333.1"/>
    </source>
</evidence>
<sequence length="300" mass="32839">MSDDAWRPLGVETVEEVAEYDALHDGVPAWMSAAFWAWIQEAITQIQRVRNGYGDVFAVSMLAVELVEEMCQRLRIPLPNVREEQVDQMLGQQQIAKAMSVLRAHPSPLQVADYLLAHGRGGQSELDEMLTRSKSAWEVGTRAGRPGLVRRVPIGVQLAADSVMSMSGRAGVRLAKAWEELYGLEPNASAAYGFAIKAVEDAAVPVVSPTNANATLGTVLRQMEDQKNWQLPMNREHDKAPSRDVLVGMLRLLWHGQHDRHGGQPSAPGDVSIEEATVAVSMAVTLVNWFESGLVARAQG</sequence>
<comment type="caution">
    <text evidence="1">The sequence shown here is derived from an EMBL/GenBank/DDBJ whole genome shotgun (WGS) entry which is preliminary data.</text>
</comment>
<protein>
    <recommendedName>
        <fullName evidence="3">Abortive infection protein-like C-terminal domain-containing protein</fullName>
    </recommendedName>
</protein>
<organism evidence="1 2">
    <name type="scientific">Terrabacter terrigena</name>
    <dbReference type="NCBI Taxonomy" id="574718"/>
    <lineage>
        <taxon>Bacteria</taxon>
        <taxon>Bacillati</taxon>
        <taxon>Actinomycetota</taxon>
        <taxon>Actinomycetes</taxon>
        <taxon>Micrococcales</taxon>
        <taxon>Intrasporangiaceae</taxon>
        <taxon>Terrabacter</taxon>
    </lineage>
</organism>
<name>A0ABW3MZ27_9MICO</name>
<reference evidence="2" key="1">
    <citation type="journal article" date="2019" name="Int. J. Syst. Evol. Microbiol.">
        <title>The Global Catalogue of Microorganisms (GCM) 10K type strain sequencing project: providing services to taxonomists for standard genome sequencing and annotation.</title>
        <authorList>
            <consortium name="The Broad Institute Genomics Platform"/>
            <consortium name="The Broad Institute Genome Sequencing Center for Infectious Disease"/>
            <person name="Wu L."/>
            <person name="Ma J."/>
        </authorList>
    </citation>
    <scope>NUCLEOTIDE SEQUENCE [LARGE SCALE GENOMIC DNA]</scope>
    <source>
        <strain evidence="2">CCUG 57508</strain>
    </source>
</reference>
<keyword evidence="2" id="KW-1185">Reference proteome</keyword>
<dbReference type="RefSeq" id="WP_386053308.1">
    <property type="nucleotide sequence ID" value="NZ_JBHTKH010000008.1"/>
</dbReference>
<accession>A0ABW3MZ27</accession>
<dbReference type="EMBL" id="JBHTKH010000008">
    <property type="protein sequence ID" value="MFD1055333.1"/>
    <property type="molecule type" value="Genomic_DNA"/>
</dbReference>
<dbReference type="Proteomes" id="UP001597046">
    <property type="component" value="Unassembled WGS sequence"/>
</dbReference>
<evidence type="ECO:0000313" key="2">
    <source>
        <dbReference type="Proteomes" id="UP001597046"/>
    </source>
</evidence>